<evidence type="ECO:0000256" key="9">
    <source>
        <dbReference type="ARBA" id="ARBA00023136"/>
    </source>
</evidence>
<dbReference type="PANTHER" id="PTHR43738">
    <property type="entry name" value="ABC TRANSPORTER, MEMBRANE PROTEIN"/>
    <property type="match status" value="1"/>
</dbReference>
<keyword evidence="14" id="KW-1185">Reference proteome</keyword>
<evidence type="ECO:0000256" key="6">
    <source>
        <dbReference type="ARBA" id="ARBA00022475"/>
    </source>
</evidence>
<comment type="function">
    <text evidence="10">Part of the ABC transporter complex hrt involved in hemin import. Responsible for the translocation of the substrate across the membrane.</text>
</comment>
<keyword evidence="6" id="KW-1003">Cell membrane</keyword>
<evidence type="ECO:0000256" key="4">
    <source>
        <dbReference type="ARBA" id="ARBA00016962"/>
    </source>
</evidence>
<dbReference type="GO" id="GO:0005886">
    <property type="term" value="C:plasma membrane"/>
    <property type="evidence" value="ECO:0007669"/>
    <property type="project" value="UniProtKB-SubCell"/>
</dbReference>
<proteinExistence type="inferred from homology"/>
<feature type="transmembrane region" description="Helical" evidence="11">
    <location>
        <begin position="245"/>
        <end position="267"/>
    </location>
</feature>
<evidence type="ECO:0000256" key="3">
    <source>
        <dbReference type="ARBA" id="ARBA00011131"/>
    </source>
</evidence>
<comment type="caution">
    <text evidence="13">The sequence shown here is derived from an EMBL/GenBank/DDBJ whole genome shotgun (WGS) entry which is preliminary data.</text>
</comment>
<dbReference type="InterPro" id="IPR051125">
    <property type="entry name" value="ABC-4/HrtB_transporter"/>
</dbReference>
<keyword evidence="5" id="KW-0813">Transport</keyword>
<keyword evidence="7 11" id="KW-0812">Transmembrane</keyword>
<evidence type="ECO:0000313" key="13">
    <source>
        <dbReference type="EMBL" id="RID88278.1"/>
    </source>
</evidence>
<dbReference type="Proteomes" id="UP000265816">
    <property type="component" value="Unassembled WGS sequence"/>
</dbReference>
<evidence type="ECO:0000256" key="2">
    <source>
        <dbReference type="ARBA" id="ARBA00008697"/>
    </source>
</evidence>
<dbReference type="PANTHER" id="PTHR43738:SF1">
    <property type="entry name" value="HEMIN TRANSPORT SYSTEM PERMEASE PROTEIN HRTB-RELATED"/>
    <property type="match status" value="1"/>
</dbReference>
<dbReference type="EMBL" id="QWVT01000007">
    <property type="protein sequence ID" value="RID88278.1"/>
    <property type="molecule type" value="Genomic_DNA"/>
</dbReference>
<evidence type="ECO:0000256" key="5">
    <source>
        <dbReference type="ARBA" id="ARBA00022448"/>
    </source>
</evidence>
<comment type="subunit">
    <text evidence="3">The complex is composed of two ATP-binding proteins (HrtA), two transmembrane proteins (HrtB) and a solute-binding protein.</text>
</comment>
<name>A0A398BI99_9BACI</name>
<evidence type="ECO:0000313" key="14">
    <source>
        <dbReference type="Proteomes" id="UP000265816"/>
    </source>
</evidence>
<feature type="transmembrane region" description="Helical" evidence="11">
    <location>
        <begin position="330"/>
        <end position="351"/>
    </location>
</feature>
<dbReference type="OrthoDB" id="384327at2"/>
<evidence type="ECO:0000256" key="8">
    <source>
        <dbReference type="ARBA" id="ARBA00022989"/>
    </source>
</evidence>
<keyword evidence="9 11" id="KW-0472">Membrane</keyword>
<keyword evidence="8 11" id="KW-1133">Transmembrane helix</keyword>
<comment type="similarity">
    <text evidence="2">Belongs to the ABC-4 integral membrane protein family. HrtB subfamily.</text>
</comment>
<evidence type="ECO:0000256" key="1">
    <source>
        <dbReference type="ARBA" id="ARBA00004651"/>
    </source>
</evidence>
<dbReference type="Pfam" id="PF02687">
    <property type="entry name" value="FtsX"/>
    <property type="match status" value="1"/>
</dbReference>
<dbReference type="AlphaFoldDB" id="A0A398BI99"/>
<feature type="domain" description="ABC3 transporter permease C-terminal" evidence="12">
    <location>
        <begin position="247"/>
        <end position="356"/>
    </location>
</feature>
<organism evidence="13 14">
    <name type="scientific">Mesobacillus zeae</name>
    <dbReference type="NCBI Taxonomy" id="1917180"/>
    <lineage>
        <taxon>Bacteria</taxon>
        <taxon>Bacillati</taxon>
        <taxon>Bacillota</taxon>
        <taxon>Bacilli</taxon>
        <taxon>Bacillales</taxon>
        <taxon>Bacillaceae</taxon>
        <taxon>Mesobacillus</taxon>
    </lineage>
</organism>
<dbReference type="RefSeq" id="WP_119111196.1">
    <property type="nucleotide sequence ID" value="NZ_CBCSEO010000008.1"/>
</dbReference>
<evidence type="ECO:0000256" key="10">
    <source>
        <dbReference type="ARBA" id="ARBA00024973"/>
    </source>
</evidence>
<dbReference type="InterPro" id="IPR003838">
    <property type="entry name" value="ABC3_permease_C"/>
</dbReference>
<sequence length="366" mass="39651">MFLALREMKHAKLRYLLIGLIMVLISWLVLFVTGLANGLSSDNASSIQNMNADYLILQKDSDNQVNRSEITKDLAKEAGKYTDASDTEKLGLQMSTVLKGETSKKLDVTFFAVDQEGFLAPKITEGKAIDNNDKNGIVANASLKNEGLRLGDKIKDQISGKVFTIKGFTEGQSFSHTPVVFVNLEEWGNIQSSVGQEETTVNAIALKATDKTAAKIEKEMKDVNVLTVDESLKGIPGYSQEQSSLLMMIVFLFIISAIVLAVFFYVITLQKINQFGVLKAIGAKTSYLSINIVSQVTFLTILSLIVSVSITYGLSFILPAGMPFVLTPSVVLICSGLFLVVSLGGAALSLYRVAKVDAIDAIGRAV</sequence>
<comment type="subcellular location">
    <subcellularLocation>
        <location evidence="1">Cell membrane</location>
        <topology evidence="1">Multi-pass membrane protein</topology>
    </subcellularLocation>
</comment>
<evidence type="ECO:0000256" key="7">
    <source>
        <dbReference type="ARBA" id="ARBA00022692"/>
    </source>
</evidence>
<accession>A0A398BI99</accession>
<evidence type="ECO:0000259" key="12">
    <source>
        <dbReference type="Pfam" id="PF02687"/>
    </source>
</evidence>
<gene>
    <name evidence="13" type="ORF">D1970_01895</name>
</gene>
<evidence type="ECO:0000256" key="11">
    <source>
        <dbReference type="SAM" id="Phobius"/>
    </source>
</evidence>
<feature type="transmembrane region" description="Helical" evidence="11">
    <location>
        <begin position="15"/>
        <end position="36"/>
    </location>
</feature>
<reference evidence="13 14" key="1">
    <citation type="submission" date="2018-08" db="EMBL/GenBank/DDBJ databases">
        <title>Bacillus jemisoniae sp. nov., Bacillus chryseoplanitiae sp. nov., Bacillus resnikiae sp. nov., and Bacillus frankliniae sp. nov., isolated from Viking spacecraft and associated surfaces.</title>
        <authorList>
            <person name="Seuylemezian A."/>
            <person name="Vaishampayan P."/>
        </authorList>
    </citation>
    <scope>NUCLEOTIDE SEQUENCE [LARGE SCALE GENOMIC DNA]</scope>
    <source>
        <strain evidence="13 14">JJ-247</strain>
    </source>
</reference>
<feature type="transmembrane region" description="Helical" evidence="11">
    <location>
        <begin position="288"/>
        <end position="318"/>
    </location>
</feature>
<protein>
    <recommendedName>
        <fullName evidence="4">Putative hemin transport system permease protein HrtB</fullName>
    </recommendedName>
</protein>